<accession>A0A086ZHG7</accession>
<feature type="compositionally biased region" description="Basic and acidic residues" evidence="1">
    <location>
        <begin position="102"/>
        <end position="113"/>
    </location>
</feature>
<evidence type="ECO:0000313" key="3">
    <source>
        <dbReference type="Proteomes" id="UP000029096"/>
    </source>
</evidence>
<evidence type="ECO:0000313" key="2">
    <source>
        <dbReference type="EMBL" id="KFI45967.1"/>
    </source>
</evidence>
<dbReference type="AlphaFoldDB" id="A0A086ZHG7"/>
<evidence type="ECO:0000256" key="1">
    <source>
        <dbReference type="SAM" id="MobiDB-lite"/>
    </source>
</evidence>
<feature type="region of interest" description="Disordered" evidence="1">
    <location>
        <begin position="49"/>
        <end position="73"/>
    </location>
</feature>
<gene>
    <name evidence="2" type="ORF">BBOH_0774</name>
</gene>
<dbReference type="EMBL" id="JGYP01000002">
    <property type="protein sequence ID" value="KFI45967.1"/>
    <property type="molecule type" value="Genomic_DNA"/>
</dbReference>
<proteinExistence type="predicted"/>
<protein>
    <submittedName>
        <fullName evidence="2">Uncharacterized protein</fullName>
    </submittedName>
</protein>
<feature type="region of interest" description="Disordered" evidence="1">
    <location>
        <begin position="102"/>
        <end position="131"/>
    </location>
</feature>
<reference evidence="2 3" key="1">
    <citation type="submission" date="2014-03" db="EMBL/GenBank/DDBJ databases">
        <title>Genomics of Bifidobacteria.</title>
        <authorList>
            <person name="Ventura M."/>
            <person name="Milani C."/>
            <person name="Lugli G.A."/>
        </authorList>
    </citation>
    <scope>NUCLEOTIDE SEQUENCE [LARGE SCALE GENOMIC DNA]</scope>
    <source>
        <strain evidence="2 3">DSM 22767</strain>
    </source>
</reference>
<name>A0A086ZHG7_9BIFI</name>
<organism evidence="2 3">
    <name type="scientific">Bifidobacterium bohemicum DSM 22767</name>
    <dbReference type="NCBI Taxonomy" id="1437606"/>
    <lineage>
        <taxon>Bacteria</taxon>
        <taxon>Bacillati</taxon>
        <taxon>Actinomycetota</taxon>
        <taxon>Actinomycetes</taxon>
        <taxon>Bifidobacteriales</taxon>
        <taxon>Bifidobacteriaceae</taxon>
        <taxon>Bifidobacterium</taxon>
    </lineage>
</organism>
<keyword evidence="3" id="KW-1185">Reference proteome</keyword>
<dbReference type="Proteomes" id="UP000029096">
    <property type="component" value="Unassembled WGS sequence"/>
</dbReference>
<comment type="caution">
    <text evidence="2">The sequence shown here is derived from an EMBL/GenBank/DDBJ whole genome shotgun (WGS) entry which is preliminary data.</text>
</comment>
<sequence length="131" mass="14043">MSRGRRFLDSTRLLVCGIGSAHSPCMVMNASMTCSEILLGSWRGRAPASSSHVAEDIRAGASPNSPGPTLGGVPEFYGSGTVTVNEIAARFDVGRAAIHRTLDNTKNETEQSKDRRRKCPTRVAPRRACPS</sequence>